<dbReference type="GO" id="GO:0006355">
    <property type="term" value="P:regulation of DNA-templated transcription"/>
    <property type="evidence" value="ECO:0007669"/>
    <property type="project" value="InterPro"/>
</dbReference>
<dbReference type="InterPro" id="IPR014710">
    <property type="entry name" value="RmlC-like_jellyroll"/>
</dbReference>
<sequence length="239" mass="28090">MKQQAVEMDFLYRADVVKEDFSKEKLLQFLQNDQIYPIKGSVKQYKKYEQIILESEAVEETFFIVSGYIMATKGNKRVVGFYTEEDVIGLEDLMLNSQSHYSFEAISDEVSVIRYDKGDIIEKMLNAQEGYFYHYVHMQNYVLQMMKREQLLRLPSEQRISLALFRLSQKYGKRILKTNKTIFPKPINKGMIAKYTNLNPNTITAVFQKLQAEKIVESMHRSMHIDLLRLEEKLGDVLN</sequence>
<proteinExistence type="predicted"/>
<feature type="domain" description="Cyclic nucleotide-binding" evidence="5">
    <location>
        <begin position="43"/>
        <end position="117"/>
    </location>
</feature>
<evidence type="ECO:0000256" key="1">
    <source>
        <dbReference type="ARBA" id="ARBA00023015"/>
    </source>
</evidence>
<gene>
    <name evidence="7" type="ORF">UE46_00840</name>
</gene>
<dbReference type="InterPro" id="IPR018490">
    <property type="entry name" value="cNMP-bd_dom_sf"/>
</dbReference>
<keyword evidence="3" id="KW-0010">Activator</keyword>
<dbReference type="PROSITE" id="PS51063">
    <property type="entry name" value="HTH_CRP_2"/>
    <property type="match status" value="1"/>
</dbReference>
<feature type="domain" description="HTH crp-type" evidence="6">
    <location>
        <begin position="154"/>
        <end position="231"/>
    </location>
</feature>
<keyword evidence="1" id="KW-0805">Transcription regulation</keyword>
<dbReference type="CDD" id="cd00038">
    <property type="entry name" value="CAP_ED"/>
    <property type="match status" value="1"/>
</dbReference>
<dbReference type="Pfam" id="PF00027">
    <property type="entry name" value="cNMP_binding"/>
    <property type="match status" value="1"/>
</dbReference>
<dbReference type="RefSeq" id="WP_036059015.1">
    <property type="nucleotide sequence ID" value="NZ_CP011102.1"/>
</dbReference>
<evidence type="ECO:0000256" key="4">
    <source>
        <dbReference type="ARBA" id="ARBA00023163"/>
    </source>
</evidence>
<keyword evidence="8" id="KW-1185">Reference proteome</keyword>
<keyword evidence="2" id="KW-0238">DNA-binding</keyword>
<dbReference type="PROSITE" id="PS50042">
    <property type="entry name" value="CNMP_BINDING_3"/>
    <property type="match status" value="1"/>
</dbReference>
<dbReference type="GO" id="GO:0003677">
    <property type="term" value="F:DNA binding"/>
    <property type="evidence" value="ECO:0007669"/>
    <property type="project" value="UniProtKB-KW"/>
</dbReference>
<evidence type="ECO:0000313" key="7">
    <source>
        <dbReference type="EMBL" id="AQY49748.1"/>
    </source>
</evidence>
<evidence type="ECO:0000259" key="6">
    <source>
        <dbReference type="PROSITE" id="PS51063"/>
    </source>
</evidence>
<dbReference type="InterPro" id="IPR036390">
    <property type="entry name" value="WH_DNA-bd_sf"/>
</dbReference>
<evidence type="ECO:0000313" key="8">
    <source>
        <dbReference type="Proteomes" id="UP000223060"/>
    </source>
</evidence>
<dbReference type="KEGG" id="lwi:UE46_00840"/>
<dbReference type="Proteomes" id="UP000223060">
    <property type="component" value="Chromosome"/>
</dbReference>
<protein>
    <recommendedName>
        <fullName evidence="9">Cyclic nucleotide-binding domain-containing protein</fullName>
    </recommendedName>
</protein>
<dbReference type="EMBL" id="CP011102">
    <property type="protein sequence ID" value="AQY49748.1"/>
    <property type="molecule type" value="Genomic_DNA"/>
</dbReference>
<organism evidence="7 8">
    <name type="scientific">Listeria weihenstephanensis</name>
    <dbReference type="NCBI Taxonomy" id="1006155"/>
    <lineage>
        <taxon>Bacteria</taxon>
        <taxon>Bacillati</taxon>
        <taxon>Bacillota</taxon>
        <taxon>Bacilli</taxon>
        <taxon>Bacillales</taxon>
        <taxon>Listeriaceae</taxon>
        <taxon>Listeria</taxon>
    </lineage>
</organism>
<name>A0A1S7FQN4_9LIST</name>
<accession>A0A1S7FQN4</accession>
<dbReference type="InterPro" id="IPR012318">
    <property type="entry name" value="HTH_CRP"/>
</dbReference>
<dbReference type="SUPFAM" id="SSF51206">
    <property type="entry name" value="cAMP-binding domain-like"/>
    <property type="match status" value="1"/>
</dbReference>
<keyword evidence="4" id="KW-0804">Transcription</keyword>
<reference evidence="8" key="1">
    <citation type="submission" date="2015-03" db="EMBL/GenBank/DDBJ databases">
        <authorList>
            <person name="Ferrari E."/>
            <person name="Walter M.C."/>
            <person name="Huptas C."/>
            <person name="Scherer S."/>
            <person name="Mueller-Herbst S."/>
        </authorList>
    </citation>
    <scope>NUCLEOTIDE SEQUENCE [LARGE SCALE GENOMIC DNA]</scope>
    <source>
        <strain evidence="8">LWP01</strain>
    </source>
</reference>
<evidence type="ECO:0000256" key="2">
    <source>
        <dbReference type="ARBA" id="ARBA00023125"/>
    </source>
</evidence>
<dbReference type="Gene3D" id="2.60.120.10">
    <property type="entry name" value="Jelly Rolls"/>
    <property type="match status" value="1"/>
</dbReference>
<dbReference type="InterPro" id="IPR000595">
    <property type="entry name" value="cNMP-bd_dom"/>
</dbReference>
<dbReference type="AlphaFoldDB" id="A0A1S7FQN4"/>
<evidence type="ECO:0000259" key="5">
    <source>
        <dbReference type="PROSITE" id="PS50042"/>
    </source>
</evidence>
<dbReference type="SUPFAM" id="SSF46785">
    <property type="entry name" value="Winged helix' DNA-binding domain"/>
    <property type="match status" value="1"/>
</dbReference>
<evidence type="ECO:0008006" key="9">
    <source>
        <dbReference type="Google" id="ProtNLM"/>
    </source>
</evidence>
<evidence type="ECO:0000256" key="3">
    <source>
        <dbReference type="ARBA" id="ARBA00023159"/>
    </source>
</evidence>